<dbReference type="InterPro" id="IPR052638">
    <property type="entry name" value="PiggyBac_TE-derived"/>
</dbReference>
<dbReference type="PANTHER" id="PTHR47055:SF3">
    <property type="entry name" value="PHORBOL-ESTER_DAG-TYPE DOMAIN-CONTAINING PROTEIN"/>
    <property type="match status" value="1"/>
</dbReference>
<name>A0A0V1GVL8_9BILA</name>
<keyword evidence="3" id="KW-1185">Reference proteome</keyword>
<gene>
    <name evidence="2" type="primary">TIGD4</name>
    <name evidence="2" type="ORF">T11_7793</name>
</gene>
<reference evidence="2 3" key="1">
    <citation type="submission" date="2015-01" db="EMBL/GenBank/DDBJ databases">
        <title>Evolution of Trichinella species and genotypes.</title>
        <authorList>
            <person name="Korhonen P.K."/>
            <person name="Edoardo P."/>
            <person name="Giuseppe L.R."/>
            <person name="Gasser R.B."/>
        </authorList>
    </citation>
    <scope>NUCLEOTIDE SEQUENCE [LARGE SCALE GENOMIC DNA]</scope>
    <source>
        <strain evidence="2">ISS1029</strain>
    </source>
</reference>
<comment type="caution">
    <text evidence="2">The sequence shown here is derived from an EMBL/GenBank/DDBJ whole genome shotgun (WGS) entry which is preliminary data.</text>
</comment>
<accession>A0A0V1GVL8</accession>
<feature type="non-terminal residue" evidence="2">
    <location>
        <position position="1"/>
    </location>
</feature>
<dbReference type="Proteomes" id="UP000055024">
    <property type="component" value="Unassembled WGS sequence"/>
</dbReference>
<feature type="domain" description="PiggyBac transposable element-derived protein" evidence="1">
    <location>
        <begin position="3"/>
        <end position="81"/>
    </location>
</feature>
<organism evidence="2 3">
    <name type="scientific">Trichinella zimbabwensis</name>
    <dbReference type="NCBI Taxonomy" id="268475"/>
    <lineage>
        <taxon>Eukaryota</taxon>
        <taxon>Metazoa</taxon>
        <taxon>Ecdysozoa</taxon>
        <taxon>Nematoda</taxon>
        <taxon>Enoplea</taxon>
        <taxon>Dorylaimia</taxon>
        <taxon>Trichinellida</taxon>
        <taxon>Trichinellidae</taxon>
        <taxon>Trichinella</taxon>
    </lineage>
</organism>
<dbReference type="EMBL" id="JYDP01000230">
    <property type="protein sequence ID" value="KRZ02428.1"/>
    <property type="molecule type" value="Genomic_DNA"/>
</dbReference>
<dbReference type="InterPro" id="IPR029526">
    <property type="entry name" value="PGBD"/>
</dbReference>
<dbReference type="Pfam" id="PF13843">
    <property type="entry name" value="DDE_Tnp_1_7"/>
    <property type="match status" value="1"/>
</dbReference>
<evidence type="ECO:0000259" key="1">
    <source>
        <dbReference type="Pfam" id="PF13843"/>
    </source>
</evidence>
<dbReference type="GO" id="GO:0043565">
    <property type="term" value="F:sequence-specific DNA binding"/>
    <property type="evidence" value="ECO:0007669"/>
    <property type="project" value="TreeGrafter"/>
</dbReference>
<evidence type="ECO:0000313" key="3">
    <source>
        <dbReference type="Proteomes" id="UP000055024"/>
    </source>
</evidence>
<evidence type="ECO:0000313" key="2">
    <source>
        <dbReference type="EMBL" id="KRZ02428.1"/>
    </source>
</evidence>
<sequence length="96" mass="11133">LLAKILPMYENMGKCLRQFGIFCEAFSIDESMAPYYGHHGCKTFIRGKPIRFEFKVWTMASFSCYPYVMKIYAGKETDKNKEPLGLHVVKNGFSFE</sequence>
<dbReference type="PANTHER" id="PTHR47055">
    <property type="entry name" value="DDE_TNP_1_7 DOMAIN-CONTAINING PROTEIN"/>
    <property type="match status" value="1"/>
</dbReference>
<dbReference type="EMBL" id="JYDP01000230">
    <property type="protein sequence ID" value="KRZ02430.1"/>
    <property type="molecule type" value="Genomic_DNA"/>
</dbReference>
<proteinExistence type="predicted"/>
<protein>
    <submittedName>
        <fullName evidence="2">PiggyBac transposable element-derived protein 3</fullName>
    </submittedName>
</protein>
<dbReference type="OrthoDB" id="10057240at2759"/>
<dbReference type="AlphaFoldDB" id="A0A0V1GVL8"/>